<dbReference type="InterPro" id="IPR027417">
    <property type="entry name" value="P-loop_NTPase"/>
</dbReference>
<gene>
    <name evidence="8" type="ORF">APTSU1_001266300</name>
</gene>
<dbReference type="HAMAP" id="MF_02040">
    <property type="entry name" value="Mrp_NBP35"/>
    <property type="match status" value="1"/>
</dbReference>
<dbReference type="InterPro" id="IPR000808">
    <property type="entry name" value="Mrp-like_CS"/>
</dbReference>
<organism evidence="8 9">
    <name type="scientific">Apodemus speciosus</name>
    <name type="common">Large Japanese field mouse</name>
    <dbReference type="NCBI Taxonomy" id="105296"/>
    <lineage>
        <taxon>Eukaryota</taxon>
        <taxon>Metazoa</taxon>
        <taxon>Chordata</taxon>
        <taxon>Craniata</taxon>
        <taxon>Vertebrata</taxon>
        <taxon>Euteleostomi</taxon>
        <taxon>Mammalia</taxon>
        <taxon>Eutheria</taxon>
        <taxon>Euarchontoglires</taxon>
        <taxon>Glires</taxon>
        <taxon>Rodentia</taxon>
        <taxon>Myomorpha</taxon>
        <taxon>Muroidea</taxon>
        <taxon>Muridae</taxon>
        <taxon>Murinae</taxon>
        <taxon>Apodemus</taxon>
    </lineage>
</organism>
<dbReference type="PROSITE" id="PS01215">
    <property type="entry name" value="MRP"/>
    <property type="match status" value="1"/>
</dbReference>
<reference evidence="8 9" key="1">
    <citation type="submission" date="2024-08" db="EMBL/GenBank/DDBJ databases">
        <title>The draft genome of Apodemus speciosus.</title>
        <authorList>
            <person name="Nabeshima K."/>
            <person name="Suzuki S."/>
            <person name="Onuma M."/>
        </authorList>
    </citation>
    <scope>NUCLEOTIDE SEQUENCE [LARGE SCALE GENOMIC DNA]</scope>
    <source>
        <strain evidence="8">IB14-021</strain>
    </source>
</reference>
<name>A0ABQ0FDU6_APOSI</name>
<keyword evidence="4" id="KW-0067">ATP-binding</keyword>
<keyword evidence="9" id="KW-1185">Reference proteome</keyword>
<dbReference type="PANTHER" id="PTHR42961">
    <property type="entry name" value="IRON-SULFUR PROTEIN NUBPL"/>
    <property type="match status" value="1"/>
</dbReference>
<sequence length="241" mass="25653">MSRGLPKQKPIEGVREVIVVASGKGGVGKSTTAVNLALALAANDSSKAVGLLDVDVYGPSIPKMMNLRGNPELSPNMSMGFLVEETAPLVWRGLMVMSAIEKLLRQVDWGRLDYLVVDMPPGTGDVQLSVSQNIPISGVTADSEGAVIVSTPQDIALMDAHKGAEMFRKVNVPVLGLVQNMSVFQCPKCKHKTHIFGADGARKLAQTLDLDVLGDVPLHLSIREASDMGQPVVFSRPGSDE</sequence>
<keyword evidence="5" id="KW-0408">Iron</keyword>
<keyword evidence="6" id="KW-0411">Iron-sulfur</keyword>
<comment type="similarity">
    <text evidence="7">Belongs to the Mrp/NBP35 ATP-binding proteins family.</text>
</comment>
<keyword evidence="1" id="KW-0004">4Fe-4S</keyword>
<dbReference type="Gene3D" id="3.40.50.300">
    <property type="entry name" value="P-loop containing nucleotide triphosphate hydrolases"/>
    <property type="match status" value="1"/>
</dbReference>
<evidence type="ECO:0000256" key="2">
    <source>
        <dbReference type="ARBA" id="ARBA00022723"/>
    </source>
</evidence>
<dbReference type="InterPro" id="IPR019591">
    <property type="entry name" value="Mrp/NBP35_ATP-bd"/>
</dbReference>
<dbReference type="PANTHER" id="PTHR42961:SF2">
    <property type="entry name" value="IRON-SULFUR PROTEIN NUBPL"/>
    <property type="match status" value="1"/>
</dbReference>
<dbReference type="SUPFAM" id="SSF52540">
    <property type="entry name" value="P-loop containing nucleoside triphosphate hydrolases"/>
    <property type="match status" value="1"/>
</dbReference>
<evidence type="ECO:0000256" key="1">
    <source>
        <dbReference type="ARBA" id="ARBA00022485"/>
    </source>
</evidence>
<dbReference type="InterPro" id="IPR044304">
    <property type="entry name" value="NUBPL-like"/>
</dbReference>
<evidence type="ECO:0000256" key="5">
    <source>
        <dbReference type="ARBA" id="ARBA00023004"/>
    </source>
</evidence>
<evidence type="ECO:0000256" key="3">
    <source>
        <dbReference type="ARBA" id="ARBA00022741"/>
    </source>
</evidence>
<evidence type="ECO:0000313" key="9">
    <source>
        <dbReference type="Proteomes" id="UP001623349"/>
    </source>
</evidence>
<evidence type="ECO:0000256" key="6">
    <source>
        <dbReference type="ARBA" id="ARBA00023014"/>
    </source>
</evidence>
<protein>
    <submittedName>
        <fullName evidence="8">Iron-sulfur protein NUBPL</fullName>
    </submittedName>
</protein>
<evidence type="ECO:0000313" key="8">
    <source>
        <dbReference type="EMBL" id="GAB1297427.1"/>
    </source>
</evidence>
<accession>A0ABQ0FDU6</accession>
<keyword evidence="3" id="KW-0547">Nucleotide-binding</keyword>
<keyword evidence="2" id="KW-0479">Metal-binding</keyword>
<dbReference type="Proteomes" id="UP001623349">
    <property type="component" value="Unassembled WGS sequence"/>
</dbReference>
<dbReference type="EMBL" id="BAAFST010000012">
    <property type="protein sequence ID" value="GAB1297427.1"/>
    <property type="molecule type" value="Genomic_DNA"/>
</dbReference>
<dbReference type="Pfam" id="PF10609">
    <property type="entry name" value="ParA"/>
    <property type="match status" value="1"/>
</dbReference>
<evidence type="ECO:0000256" key="7">
    <source>
        <dbReference type="ARBA" id="ARBA00024036"/>
    </source>
</evidence>
<proteinExistence type="inferred from homology"/>
<dbReference type="InterPro" id="IPR033756">
    <property type="entry name" value="YlxH/NBP35"/>
</dbReference>
<dbReference type="CDD" id="cd02037">
    <property type="entry name" value="Mrp_NBP35"/>
    <property type="match status" value="1"/>
</dbReference>
<evidence type="ECO:0000256" key="4">
    <source>
        <dbReference type="ARBA" id="ARBA00022840"/>
    </source>
</evidence>
<comment type="caution">
    <text evidence="8">The sequence shown here is derived from an EMBL/GenBank/DDBJ whole genome shotgun (WGS) entry which is preliminary data.</text>
</comment>